<organism evidence="16 17">
    <name type="scientific">Malassezia psittaci</name>
    <dbReference type="NCBI Taxonomy" id="1821823"/>
    <lineage>
        <taxon>Eukaryota</taxon>
        <taxon>Fungi</taxon>
        <taxon>Dikarya</taxon>
        <taxon>Basidiomycota</taxon>
        <taxon>Ustilaginomycotina</taxon>
        <taxon>Malasseziomycetes</taxon>
        <taxon>Malasseziales</taxon>
        <taxon>Malasseziaceae</taxon>
        <taxon>Malassezia</taxon>
    </lineage>
</organism>
<feature type="compositionally biased region" description="Basic and acidic residues" evidence="13">
    <location>
        <begin position="269"/>
        <end position="292"/>
    </location>
</feature>
<keyword evidence="5 16" id="KW-0808">Transferase</keyword>
<keyword evidence="17" id="KW-1185">Reference proteome</keyword>
<dbReference type="GO" id="GO:0061630">
    <property type="term" value="F:ubiquitin protein ligase activity"/>
    <property type="evidence" value="ECO:0007669"/>
    <property type="project" value="UniProtKB-EC"/>
</dbReference>
<evidence type="ECO:0000313" key="16">
    <source>
        <dbReference type="EMBL" id="WFD43722.1"/>
    </source>
</evidence>
<keyword evidence="6 14" id="KW-0812">Transmembrane</keyword>
<feature type="transmembrane region" description="Helical" evidence="14">
    <location>
        <begin position="901"/>
        <end position="928"/>
    </location>
</feature>
<comment type="pathway">
    <text evidence="3">Protein modification; protein ubiquitination.</text>
</comment>
<evidence type="ECO:0000256" key="5">
    <source>
        <dbReference type="ARBA" id="ARBA00022679"/>
    </source>
</evidence>
<protein>
    <recommendedName>
        <fullName evidence="4">RING-type E3 ubiquitin transferase</fullName>
        <ecNumber evidence="4">2.3.2.27</ecNumber>
    </recommendedName>
</protein>
<dbReference type="PANTHER" id="PTHR13145:SF0">
    <property type="entry name" value="E3 UBIQUITIN-PROTEIN LIGASE MARCHF6"/>
    <property type="match status" value="1"/>
</dbReference>
<keyword evidence="7" id="KW-0479">Metal-binding</keyword>
<feature type="domain" description="RING-CH-type" evidence="15">
    <location>
        <begin position="5"/>
        <end position="66"/>
    </location>
</feature>
<evidence type="ECO:0000256" key="12">
    <source>
        <dbReference type="ARBA" id="ARBA00023136"/>
    </source>
</evidence>
<dbReference type="SUPFAM" id="SSF57850">
    <property type="entry name" value="RING/U-box"/>
    <property type="match status" value="1"/>
</dbReference>
<dbReference type="PROSITE" id="PS51292">
    <property type="entry name" value="ZF_RING_CH"/>
    <property type="match status" value="1"/>
</dbReference>
<dbReference type="CDD" id="cd16702">
    <property type="entry name" value="RING_CH-C4HC3_MARCH6"/>
    <property type="match status" value="1"/>
</dbReference>
<evidence type="ECO:0000256" key="6">
    <source>
        <dbReference type="ARBA" id="ARBA00022692"/>
    </source>
</evidence>
<sequence length="1180" mass="133339">MAGVESVPDLPTCRICRMEEEPGAPLYRPCKCSGSIQYCHQDCLVQWLQHSQKKYCELCNYSFVFHKHYTHSMPNGALPVWLYARYLSWRGMQICMYIMRIMLVIFAWLLLVPYTTYRVWRMYFHVGDRIVDTIAGSHDIQGPRPASVSSLPSSPWPMMNWSSPNTWLQFCWQLLLRVLEEVTDCWLPSVVVTGSIILSFVAVLLLREWVVQNMHDTHHAVDDDPAPVPVDEARERMRIAALATAQARAENMLAADPTQMVRDDLLRTGETDSERDRDLASHNTNDLHDDHQNVLGEVPSNPFDQATRYQVDSAVEMQSTVHAIGEQPTELNANRAEDEWVDESESDTSRSDEQDPDQVQIMEPWGLDAAARIPNAHDNQFALPQDNEEDLEEDPDNWDEAENAEHLAEDLENILEAIGLHGPLLNFLQTLALVQALTVSVITVFVALPFCIGRLLGFRVLDIVWVPAQTLRRVTDPVFEKVLSLLALPLHWLHFEKSSAIHTVATPIQSEISLWTRTTWLAALARAVQGAGQGLVHFGHSMQAHTKGYNTWERIMCIMLGHMYAVLLLAAEAYGGKWLHGVPIRWATHLLRQVMLISKVLIFSVIDLLLFPLFCGLLLEWCLFPLFPGASLHRLAGNAMQAPFTFAFCRWTSGTIYMFHFAQFLSAIRSVVRPGVLCWMRDAADPDFHPIKEILETRSTLQLRRIVDSMLMYGAVLVFIVGITLRMITWTLPNVLPLNWHPLTPVLHVPIDLLLVHFGLRAAIVRTKLAHHSRRIFRLWWKAAAKRLRLSAFLMGDDRLDERGYLAGSFTDQVRQFVWPQHISTKHDAWIEDGGYARVPADDRPAPDSQLIIPTDASGNPLGAEAEKAFETQQKAIAKMKEGATYTVVYLPPHLRRRVKLLLVMLWLSTSAVGAVAFVGPLLIGRAWAYVGAMRGMHDIYALVLGYTTLVAAYLAKTAWTQSQVLRRRNPARLLTTIACSIYVFGAFLIVIPLLIGVLLHQYIIPTQQSIDGVPQLNVVYTWCLGAVALNCALLTSSMISADDQPVICAVYELMQHGRVWRVPVRHATHKVLLPMLAYLLPAIVTPYVFAAIVLRFSDTMQSSAEFQALVLRYCNYAVILAAGLGIIVRTIPQRLGLWTGVLRDELYLESTELCNYDQAQHISQQNDHYGPLPDRYVRG</sequence>
<evidence type="ECO:0000256" key="14">
    <source>
        <dbReference type="SAM" id="Phobius"/>
    </source>
</evidence>
<dbReference type="SMART" id="SM00744">
    <property type="entry name" value="RINGv"/>
    <property type="match status" value="1"/>
</dbReference>
<evidence type="ECO:0000256" key="4">
    <source>
        <dbReference type="ARBA" id="ARBA00012483"/>
    </source>
</evidence>
<dbReference type="AlphaFoldDB" id="A0AAF0JE72"/>
<dbReference type="GO" id="GO:0008270">
    <property type="term" value="F:zinc ion binding"/>
    <property type="evidence" value="ECO:0007669"/>
    <property type="project" value="UniProtKB-KW"/>
</dbReference>
<dbReference type="EMBL" id="CP118377">
    <property type="protein sequence ID" value="WFD43722.1"/>
    <property type="molecule type" value="Genomic_DNA"/>
</dbReference>
<dbReference type="GO" id="GO:0036503">
    <property type="term" value="P:ERAD pathway"/>
    <property type="evidence" value="ECO:0007669"/>
    <property type="project" value="TreeGrafter"/>
</dbReference>
<reference evidence="16" key="1">
    <citation type="submission" date="2023-02" db="EMBL/GenBank/DDBJ databases">
        <title>Mating type loci evolution in Malassezia.</title>
        <authorList>
            <person name="Coelho M.A."/>
        </authorList>
    </citation>
    <scope>NUCLEOTIDE SEQUENCE</scope>
    <source>
        <strain evidence="16">CBS 14136</strain>
    </source>
</reference>
<feature type="transmembrane region" description="Helical" evidence="14">
    <location>
        <begin position="711"/>
        <end position="733"/>
    </location>
</feature>
<dbReference type="Pfam" id="PF23113">
    <property type="entry name" value="MARCHF6_C"/>
    <property type="match status" value="1"/>
</dbReference>
<evidence type="ECO:0000256" key="10">
    <source>
        <dbReference type="ARBA" id="ARBA00022833"/>
    </source>
</evidence>
<keyword evidence="12 14" id="KW-0472">Membrane</keyword>
<feature type="transmembrane region" description="Helical" evidence="14">
    <location>
        <begin position="1107"/>
        <end position="1129"/>
    </location>
</feature>
<evidence type="ECO:0000259" key="15">
    <source>
        <dbReference type="PROSITE" id="PS51292"/>
    </source>
</evidence>
<feature type="region of interest" description="Disordered" evidence="13">
    <location>
        <begin position="322"/>
        <end position="358"/>
    </location>
</feature>
<feature type="transmembrane region" description="Helical" evidence="14">
    <location>
        <begin position="1020"/>
        <end position="1040"/>
    </location>
</feature>
<feature type="transmembrane region" description="Helical" evidence="14">
    <location>
        <begin position="972"/>
        <end position="1000"/>
    </location>
</feature>
<evidence type="ECO:0000256" key="7">
    <source>
        <dbReference type="ARBA" id="ARBA00022723"/>
    </source>
</evidence>
<keyword evidence="11 14" id="KW-1133">Transmembrane helix</keyword>
<feature type="transmembrane region" description="Helical" evidence="14">
    <location>
        <begin position="596"/>
        <end position="619"/>
    </location>
</feature>
<proteinExistence type="predicted"/>
<accession>A0AAF0JE72</accession>
<dbReference type="InterPro" id="IPR013083">
    <property type="entry name" value="Znf_RING/FYVE/PHD"/>
</dbReference>
<feature type="transmembrane region" description="Helical" evidence="14">
    <location>
        <begin position="745"/>
        <end position="765"/>
    </location>
</feature>
<keyword evidence="9" id="KW-0833">Ubl conjugation pathway</keyword>
<comment type="subcellular location">
    <subcellularLocation>
        <location evidence="2">Membrane</location>
        <topology evidence="2">Multi-pass membrane protein</topology>
    </subcellularLocation>
</comment>
<evidence type="ECO:0000313" key="17">
    <source>
        <dbReference type="Proteomes" id="UP001214628"/>
    </source>
</evidence>
<keyword evidence="16" id="KW-0012">Acyltransferase</keyword>
<dbReference type="InterPro" id="IPR056521">
    <property type="entry name" value="MARCHF6-like_C"/>
</dbReference>
<feature type="transmembrane region" description="Helical" evidence="14">
    <location>
        <begin position="431"/>
        <end position="456"/>
    </location>
</feature>
<feature type="region of interest" description="Disordered" evidence="13">
    <location>
        <begin position="269"/>
        <end position="303"/>
    </location>
</feature>
<dbReference type="EC" id="2.3.2.27" evidence="4"/>
<feature type="transmembrane region" description="Helical" evidence="14">
    <location>
        <begin position="940"/>
        <end position="960"/>
    </location>
</feature>
<evidence type="ECO:0000256" key="2">
    <source>
        <dbReference type="ARBA" id="ARBA00004141"/>
    </source>
</evidence>
<keyword evidence="10" id="KW-0862">Zinc</keyword>
<evidence type="ECO:0000256" key="13">
    <source>
        <dbReference type="SAM" id="MobiDB-lite"/>
    </source>
</evidence>
<dbReference type="PANTHER" id="PTHR13145">
    <property type="entry name" value="SSM4 PROTEIN"/>
    <property type="match status" value="1"/>
</dbReference>
<name>A0AAF0JE72_9BASI</name>
<dbReference type="Proteomes" id="UP001214628">
    <property type="component" value="Chromosome 3"/>
</dbReference>
<dbReference type="FunFam" id="3.30.40.10:FF:000287">
    <property type="entry name" value="RING finger membrane protein"/>
    <property type="match status" value="1"/>
</dbReference>
<evidence type="ECO:0000256" key="8">
    <source>
        <dbReference type="ARBA" id="ARBA00022771"/>
    </source>
</evidence>
<evidence type="ECO:0000256" key="3">
    <source>
        <dbReference type="ARBA" id="ARBA00004906"/>
    </source>
</evidence>
<dbReference type="InterPro" id="IPR011016">
    <property type="entry name" value="Znf_RING-CH"/>
</dbReference>
<evidence type="ECO:0000256" key="1">
    <source>
        <dbReference type="ARBA" id="ARBA00000900"/>
    </source>
</evidence>
<evidence type="ECO:0000256" key="9">
    <source>
        <dbReference type="ARBA" id="ARBA00022786"/>
    </source>
</evidence>
<keyword evidence="8" id="KW-0863">Zinc-finger</keyword>
<dbReference type="GO" id="GO:0005789">
    <property type="term" value="C:endoplasmic reticulum membrane"/>
    <property type="evidence" value="ECO:0007669"/>
    <property type="project" value="TreeGrafter"/>
</dbReference>
<comment type="catalytic activity">
    <reaction evidence="1">
        <text>S-ubiquitinyl-[E2 ubiquitin-conjugating enzyme]-L-cysteine + [acceptor protein]-L-lysine = [E2 ubiquitin-conjugating enzyme]-L-cysteine + N(6)-ubiquitinyl-[acceptor protein]-L-lysine.</text>
        <dbReference type="EC" id="2.3.2.27"/>
    </reaction>
</comment>
<gene>
    <name evidence="16" type="ORF">MPSI1_002386</name>
</gene>
<feature type="transmembrane region" description="Helical" evidence="14">
    <location>
        <begin position="1072"/>
        <end position="1095"/>
    </location>
</feature>
<dbReference type="Gene3D" id="3.30.40.10">
    <property type="entry name" value="Zinc/RING finger domain, C3HC4 (zinc finger)"/>
    <property type="match status" value="1"/>
</dbReference>
<feature type="transmembrane region" description="Helical" evidence="14">
    <location>
        <begin position="94"/>
        <end position="114"/>
    </location>
</feature>
<feature type="transmembrane region" description="Helical" evidence="14">
    <location>
        <begin position="639"/>
        <end position="659"/>
    </location>
</feature>
<evidence type="ECO:0000256" key="11">
    <source>
        <dbReference type="ARBA" id="ARBA00022989"/>
    </source>
</evidence>
<dbReference type="Pfam" id="PF12906">
    <property type="entry name" value="RINGv"/>
    <property type="match status" value="1"/>
</dbReference>